<reference evidence="2 3" key="1">
    <citation type="submission" date="2019-03" db="EMBL/GenBank/DDBJ databases">
        <title>Arenimonas daejeonensis sp. nov., isolated from compost.</title>
        <authorList>
            <person name="Jeon C.O."/>
        </authorList>
    </citation>
    <scope>NUCLEOTIDE SEQUENCE [LARGE SCALE GENOMIC DNA]</scope>
    <source>
        <strain evidence="2 3">R29</strain>
    </source>
</reference>
<evidence type="ECO:0000256" key="1">
    <source>
        <dbReference type="SAM" id="SignalP"/>
    </source>
</evidence>
<feature type="chain" id="PRO_5022660664" description="DUF2846 domain-containing protein" evidence="1">
    <location>
        <begin position="27"/>
        <end position="198"/>
    </location>
</feature>
<dbReference type="OrthoDB" id="5966168at2"/>
<evidence type="ECO:0000313" key="3">
    <source>
        <dbReference type="Proteomes" id="UP000305760"/>
    </source>
</evidence>
<comment type="caution">
    <text evidence="2">The sequence shown here is derived from an EMBL/GenBank/DDBJ whole genome shotgun (WGS) entry which is preliminary data.</text>
</comment>
<dbReference type="PROSITE" id="PS51257">
    <property type="entry name" value="PROKAR_LIPOPROTEIN"/>
    <property type="match status" value="1"/>
</dbReference>
<sequence length="198" mass="20794">MTHRLFLPLLSLTLLLGACGEAPAPAAAPETAAAAPAAGSGVDWSRCRIPHVGLPVPGRLFVIDGGRPTPESEPGRESIRRVDVRVPGPVALLLTAPDATAWHVRVSPETQLRAIFASGQQSQRITGQGLGNARLTQSQVFGEPCGRYWLEGGAGPALAELTQEVFGRPHDAIYEMRIGSVIIGGTDPDLDQPVGRGD</sequence>
<evidence type="ECO:0008006" key="4">
    <source>
        <dbReference type="Google" id="ProtNLM"/>
    </source>
</evidence>
<keyword evidence="3" id="KW-1185">Reference proteome</keyword>
<evidence type="ECO:0000313" key="2">
    <source>
        <dbReference type="EMBL" id="TNJ33914.1"/>
    </source>
</evidence>
<name>A0A5C4RSH0_9GAMM</name>
<keyword evidence="1" id="KW-0732">Signal</keyword>
<gene>
    <name evidence="2" type="ORF">E1B00_11335</name>
</gene>
<dbReference type="RefSeq" id="WP_139448803.1">
    <property type="nucleotide sequence ID" value="NZ_SMDR01000002.1"/>
</dbReference>
<protein>
    <recommendedName>
        <fullName evidence="4">DUF2846 domain-containing protein</fullName>
    </recommendedName>
</protein>
<feature type="signal peptide" evidence="1">
    <location>
        <begin position="1"/>
        <end position="26"/>
    </location>
</feature>
<organism evidence="2 3">
    <name type="scientific">Arenimonas terrae</name>
    <dbReference type="NCBI Taxonomy" id="2546226"/>
    <lineage>
        <taxon>Bacteria</taxon>
        <taxon>Pseudomonadati</taxon>
        <taxon>Pseudomonadota</taxon>
        <taxon>Gammaproteobacteria</taxon>
        <taxon>Lysobacterales</taxon>
        <taxon>Lysobacteraceae</taxon>
        <taxon>Arenimonas</taxon>
    </lineage>
</organism>
<proteinExistence type="predicted"/>
<accession>A0A5C4RSH0</accession>
<dbReference type="Proteomes" id="UP000305760">
    <property type="component" value="Unassembled WGS sequence"/>
</dbReference>
<dbReference type="AlphaFoldDB" id="A0A5C4RSH0"/>
<dbReference type="EMBL" id="SMDR01000002">
    <property type="protein sequence ID" value="TNJ33914.1"/>
    <property type="molecule type" value="Genomic_DNA"/>
</dbReference>